<evidence type="ECO:0000256" key="5">
    <source>
        <dbReference type="ARBA" id="ARBA00022741"/>
    </source>
</evidence>
<dbReference type="InterPro" id="IPR027417">
    <property type="entry name" value="P-loop_NTPase"/>
</dbReference>
<keyword evidence="3" id="KW-0540">Nuclease</keyword>
<dbReference type="PANTHER" id="PTHR47963">
    <property type="entry name" value="DEAD-BOX ATP-DEPENDENT RNA HELICASE 47, MITOCHONDRIAL"/>
    <property type="match status" value="1"/>
</dbReference>
<keyword evidence="5" id="KW-0547">Nucleotide-binding</keyword>
<keyword evidence="4" id="KW-0479">Metal-binding</keyword>
<dbReference type="PROSITE" id="PS51192">
    <property type="entry name" value="HELICASE_ATP_BIND_1"/>
    <property type="match status" value="1"/>
</dbReference>
<reference evidence="12 13" key="1">
    <citation type="submission" date="2007-10" db="EMBL/GenBank/DDBJ databases">
        <title>Complete sequence of Desulfococcus oleovorans Hxd3.</title>
        <authorList>
            <consortium name="US DOE Joint Genome Institute"/>
            <person name="Copeland A."/>
            <person name="Lucas S."/>
            <person name="Lapidus A."/>
            <person name="Barry K."/>
            <person name="Glavina del Rio T."/>
            <person name="Dalin E."/>
            <person name="Tice H."/>
            <person name="Pitluck S."/>
            <person name="Kiss H."/>
            <person name="Brettin T."/>
            <person name="Bruce D."/>
            <person name="Detter J.C."/>
            <person name="Han C."/>
            <person name="Schmutz J."/>
            <person name="Larimer F."/>
            <person name="Land M."/>
            <person name="Hauser L."/>
            <person name="Kyrpides N."/>
            <person name="Kim E."/>
            <person name="Wawrik B."/>
            <person name="Richardson P."/>
        </authorList>
    </citation>
    <scope>NUCLEOTIDE SEQUENCE [LARGE SCALE GENOMIC DNA]</scope>
    <source>
        <strain evidence="13">DSM 6200 / JCM 39069 / Hxd3</strain>
    </source>
</reference>
<accession>A8ZZ13</accession>
<dbReference type="PROSITE" id="PS51643">
    <property type="entry name" value="HD_CAS3"/>
    <property type="match status" value="1"/>
</dbReference>
<dbReference type="KEGG" id="dol:Dole_2983"/>
<feature type="domain" description="Helicase ATP-binding" evidence="10">
    <location>
        <begin position="281"/>
        <end position="500"/>
    </location>
</feature>
<evidence type="ECO:0000256" key="8">
    <source>
        <dbReference type="ARBA" id="ARBA00022840"/>
    </source>
</evidence>
<evidence type="ECO:0000256" key="3">
    <source>
        <dbReference type="ARBA" id="ARBA00022722"/>
    </source>
</evidence>
<dbReference type="GO" id="GO:0046872">
    <property type="term" value="F:metal ion binding"/>
    <property type="evidence" value="ECO:0007669"/>
    <property type="project" value="UniProtKB-KW"/>
</dbReference>
<dbReference type="InterPro" id="IPR038257">
    <property type="entry name" value="CRISPR-assoc_Cas3_HD_sf"/>
</dbReference>
<keyword evidence="8" id="KW-0067">ATP-binding</keyword>
<dbReference type="GO" id="GO:0005524">
    <property type="term" value="F:ATP binding"/>
    <property type="evidence" value="ECO:0007669"/>
    <property type="project" value="UniProtKB-KW"/>
</dbReference>
<evidence type="ECO:0000259" key="10">
    <source>
        <dbReference type="PROSITE" id="PS51192"/>
    </source>
</evidence>
<dbReference type="STRING" id="96561.Dole_2983"/>
<dbReference type="eggNOG" id="COG1203">
    <property type="taxonomic scope" value="Bacteria"/>
</dbReference>
<dbReference type="GO" id="GO:0004518">
    <property type="term" value="F:nuclease activity"/>
    <property type="evidence" value="ECO:0007669"/>
    <property type="project" value="UniProtKB-KW"/>
</dbReference>
<dbReference type="Pfam" id="PF22590">
    <property type="entry name" value="Cas3-like_C_2"/>
    <property type="match status" value="1"/>
</dbReference>
<feature type="domain" description="HD Cas3-type" evidence="11">
    <location>
        <begin position="17"/>
        <end position="212"/>
    </location>
</feature>
<dbReference type="GO" id="GO:0016787">
    <property type="term" value="F:hydrolase activity"/>
    <property type="evidence" value="ECO:0007669"/>
    <property type="project" value="UniProtKB-KW"/>
</dbReference>
<dbReference type="EMBL" id="CP000859">
    <property type="protein sequence ID" value="ABW68786.1"/>
    <property type="molecule type" value="Genomic_DNA"/>
</dbReference>
<gene>
    <name evidence="12" type="ordered locus">Dole_2983</name>
</gene>
<dbReference type="RefSeq" id="WP_012176397.1">
    <property type="nucleotide sequence ID" value="NC_009943.1"/>
</dbReference>
<evidence type="ECO:0000256" key="1">
    <source>
        <dbReference type="ARBA" id="ARBA00006847"/>
    </source>
</evidence>
<dbReference type="Pfam" id="PF18019">
    <property type="entry name" value="Cas3_HD"/>
    <property type="match status" value="1"/>
</dbReference>
<keyword evidence="6" id="KW-0378">Hydrolase</keyword>
<sequence length="899" mass="101582">MNTEKSYYRYWGKAEKDGSGYHLLPYHCLDVAAIGWFLLNPEKPLCMELAKRLDIKPALLRVFFVFCLALHDLGKFARAFQGLKPELAPDLVMANPQMSYSERHDSLGFLLWRKVLSKQDKDNGDLNWFNKIEACIKIVTGHHGMPPKQSGINLNTFFENEDEEAAKNFMVDICNLFLSDFDPSPLFDNIFQKQLKTVSWQLAGITVLADWIGSNTEYFDYYGCDKQLDLKAYWDTIALPSAQKAVSAMPEPATTRNFESITDLFPIIHKPTPLQEYAANEPLSDGPQLFILEDVTGAGKTEAAIVLAHRLLSAGLADGLYVALPTMATANAMYERLGRVYRRLYDQNNTPSLILAHGARDLSEAFRQTVAVPENKSDGVAYDKPYDSEDEELSASAYCNAWLADNRKKALLADVGVGTLDQALLAVLPVRHQSLRLLGLRRKVLLVDEVHAYDSYMQKLLDTLIEAHARQGGSVILLSATLPKKMRLQLVSAFYRGLGKEAPEIHNTAYPLATHAPASSDLEKHIDTREEVKRTVSVIRLDTEDAVFEQVQSAVNKGRCVCWIRNTVKAARESHTALSQSEWMDKHHLHLFHSRFAMIDRQRIENDVLKRFGDQSGHEDRRGHVLIATQVVEQSLDLDFDVLITDLAPIDLIVQRAGRLCRHIRDGKGNRLLDHDAKDQRSKPTLYVYSPDPTKGADENWLKNHQKGTQAVYPHIGQLWLTAKLLCKGRFAMPGDARELIENVYGNEPEDEVPEEIRLASNIAIAQNQAQAGMAGLNVLKINKGYTWSSGDWDEEIRIPTRLTEEESITVALAKHKDGKLMPYAANIHNSWAMSIVKIPEWEWKKARGKITQEFQKIIEELKAEVKFLRWLEVFPLTEETQHYYKAAGGWQPQGGENP</sequence>
<evidence type="ECO:0000313" key="13">
    <source>
        <dbReference type="Proteomes" id="UP000008561"/>
    </source>
</evidence>
<proteinExistence type="inferred from homology"/>
<dbReference type="Gene3D" id="3.40.50.300">
    <property type="entry name" value="P-loop containing nucleotide triphosphate hydrolases"/>
    <property type="match status" value="2"/>
</dbReference>
<dbReference type="InterPro" id="IPR014001">
    <property type="entry name" value="Helicase_ATP-bd"/>
</dbReference>
<comment type="similarity">
    <text evidence="1">In the N-terminal section; belongs to the CRISPR-associated nuclease Cas3-HD family.</text>
</comment>
<keyword evidence="13" id="KW-1185">Reference proteome</keyword>
<dbReference type="GO" id="GO:0003724">
    <property type="term" value="F:RNA helicase activity"/>
    <property type="evidence" value="ECO:0007669"/>
    <property type="project" value="TreeGrafter"/>
</dbReference>
<dbReference type="PANTHER" id="PTHR47963:SF9">
    <property type="entry name" value="CRISPR-ASSOCIATED ENDONUCLEASE_HELICASE CAS3"/>
    <property type="match status" value="1"/>
</dbReference>
<dbReference type="InterPro" id="IPR050547">
    <property type="entry name" value="DEAD_box_RNA_helicases"/>
</dbReference>
<dbReference type="NCBIfam" id="TIGR01596">
    <property type="entry name" value="cas3_HD"/>
    <property type="match status" value="1"/>
</dbReference>
<evidence type="ECO:0000313" key="12">
    <source>
        <dbReference type="EMBL" id="ABW68786.1"/>
    </source>
</evidence>
<evidence type="ECO:0000256" key="6">
    <source>
        <dbReference type="ARBA" id="ARBA00022801"/>
    </source>
</evidence>
<evidence type="ECO:0000256" key="2">
    <source>
        <dbReference type="ARBA" id="ARBA00009046"/>
    </source>
</evidence>
<protein>
    <submittedName>
        <fullName evidence="12">CRISPR-associated helicase Cas3</fullName>
    </submittedName>
</protein>
<dbReference type="NCBIfam" id="TIGR01587">
    <property type="entry name" value="cas3_core"/>
    <property type="match status" value="1"/>
</dbReference>
<evidence type="ECO:0000259" key="11">
    <source>
        <dbReference type="PROSITE" id="PS51643"/>
    </source>
</evidence>
<organism evidence="12 13">
    <name type="scientific">Desulfosudis oleivorans (strain DSM 6200 / JCM 39069 / Hxd3)</name>
    <name type="common">Desulfococcus oleovorans</name>
    <dbReference type="NCBI Taxonomy" id="96561"/>
    <lineage>
        <taxon>Bacteria</taxon>
        <taxon>Pseudomonadati</taxon>
        <taxon>Thermodesulfobacteriota</taxon>
        <taxon>Desulfobacteria</taxon>
        <taxon>Desulfobacterales</taxon>
        <taxon>Desulfosudaceae</taxon>
        <taxon>Desulfosudis</taxon>
    </lineage>
</organism>
<dbReference type="GO" id="GO:0003723">
    <property type="term" value="F:RNA binding"/>
    <property type="evidence" value="ECO:0007669"/>
    <property type="project" value="TreeGrafter"/>
</dbReference>
<name>A8ZZ13_DESOH</name>
<dbReference type="InterPro" id="IPR054712">
    <property type="entry name" value="Cas3-like_dom"/>
</dbReference>
<dbReference type="SMART" id="SM00487">
    <property type="entry name" value="DEXDc"/>
    <property type="match status" value="1"/>
</dbReference>
<keyword evidence="7" id="KW-0347">Helicase</keyword>
<dbReference type="InterPro" id="IPR006474">
    <property type="entry name" value="Helicase_Cas3_CRISPR-ass_core"/>
</dbReference>
<dbReference type="CDD" id="cd09641">
    <property type="entry name" value="Cas3''_I"/>
    <property type="match status" value="1"/>
</dbReference>
<dbReference type="InterPro" id="IPR006483">
    <property type="entry name" value="CRISPR-assoc_Cas3_HD"/>
</dbReference>
<evidence type="ECO:0000256" key="7">
    <source>
        <dbReference type="ARBA" id="ARBA00022806"/>
    </source>
</evidence>
<evidence type="ECO:0000256" key="4">
    <source>
        <dbReference type="ARBA" id="ARBA00022723"/>
    </source>
</evidence>
<dbReference type="SUPFAM" id="SSF52540">
    <property type="entry name" value="P-loop containing nucleoside triphosphate hydrolases"/>
    <property type="match status" value="1"/>
</dbReference>
<dbReference type="OrthoDB" id="9810236at2"/>
<dbReference type="Gene3D" id="1.10.3210.30">
    <property type="match status" value="1"/>
</dbReference>
<evidence type="ECO:0000256" key="9">
    <source>
        <dbReference type="ARBA" id="ARBA00023118"/>
    </source>
</evidence>
<dbReference type="AlphaFoldDB" id="A8ZZ13"/>
<dbReference type="HOGENOM" id="CLU_013924_2_0_7"/>
<keyword evidence="9" id="KW-0051">Antiviral defense</keyword>
<comment type="similarity">
    <text evidence="2">In the central section; belongs to the CRISPR-associated helicase Cas3 family.</text>
</comment>
<dbReference type="Proteomes" id="UP000008561">
    <property type="component" value="Chromosome"/>
</dbReference>
<dbReference type="GO" id="GO:0051607">
    <property type="term" value="P:defense response to virus"/>
    <property type="evidence" value="ECO:0007669"/>
    <property type="project" value="UniProtKB-KW"/>
</dbReference>